<comment type="caution">
    <text evidence="2">The sequence shown here is derived from an EMBL/GenBank/DDBJ whole genome shotgun (WGS) entry which is preliminary data.</text>
</comment>
<dbReference type="Proteomes" id="UP001286313">
    <property type="component" value="Unassembled WGS sequence"/>
</dbReference>
<protein>
    <submittedName>
        <fullName evidence="2">Uncharacterized protein</fullName>
    </submittedName>
</protein>
<gene>
    <name evidence="2" type="ORF">Pcinc_001399</name>
</gene>
<evidence type="ECO:0000313" key="2">
    <source>
        <dbReference type="EMBL" id="KAK3894860.1"/>
    </source>
</evidence>
<proteinExistence type="predicted"/>
<name>A0AAE1GMY4_PETCI</name>
<sequence>MPQRDTRLHRIMALSFAVCPRAELRAGCVRHHGLLGTEMAGARRPRDPPAGGEARGAGDRKYDIRGTPGRAGGGRGGKEEKRRGGWGATNHSTTTTPEGLRELRRYLAQGVTSLPQFT</sequence>
<dbReference type="EMBL" id="JAWQEG010000086">
    <property type="protein sequence ID" value="KAK3894860.1"/>
    <property type="molecule type" value="Genomic_DNA"/>
</dbReference>
<accession>A0AAE1GMY4</accession>
<dbReference type="AlphaFoldDB" id="A0AAE1GMY4"/>
<keyword evidence="3" id="KW-1185">Reference proteome</keyword>
<feature type="region of interest" description="Disordered" evidence="1">
    <location>
        <begin position="39"/>
        <end position="100"/>
    </location>
</feature>
<evidence type="ECO:0000256" key="1">
    <source>
        <dbReference type="SAM" id="MobiDB-lite"/>
    </source>
</evidence>
<evidence type="ECO:0000313" key="3">
    <source>
        <dbReference type="Proteomes" id="UP001286313"/>
    </source>
</evidence>
<reference evidence="2" key="1">
    <citation type="submission" date="2023-10" db="EMBL/GenBank/DDBJ databases">
        <title>Genome assemblies of two species of porcelain crab, Petrolisthes cinctipes and Petrolisthes manimaculis (Anomura: Porcellanidae).</title>
        <authorList>
            <person name="Angst P."/>
        </authorList>
    </citation>
    <scope>NUCLEOTIDE SEQUENCE</scope>
    <source>
        <strain evidence="2">PB745_01</strain>
        <tissue evidence="2">Gill</tissue>
    </source>
</reference>
<organism evidence="2 3">
    <name type="scientific">Petrolisthes cinctipes</name>
    <name type="common">Flat porcelain crab</name>
    <dbReference type="NCBI Taxonomy" id="88211"/>
    <lineage>
        <taxon>Eukaryota</taxon>
        <taxon>Metazoa</taxon>
        <taxon>Ecdysozoa</taxon>
        <taxon>Arthropoda</taxon>
        <taxon>Crustacea</taxon>
        <taxon>Multicrustacea</taxon>
        <taxon>Malacostraca</taxon>
        <taxon>Eumalacostraca</taxon>
        <taxon>Eucarida</taxon>
        <taxon>Decapoda</taxon>
        <taxon>Pleocyemata</taxon>
        <taxon>Anomura</taxon>
        <taxon>Galatheoidea</taxon>
        <taxon>Porcellanidae</taxon>
        <taxon>Petrolisthes</taxon>
    </lineage>
</organism>